<reference evidence="8 9" key="1">
    <citation type="journal article" date="2004" name="Appl. Environ. Microbiol.">
        <title>Mineralization of individual congeners of linear alkylbenzenesulfonate by defined pairs of heterotrophic bacteria.</title>
        <authorList>
            <person name="Schleheck D."/>
            <person name="Knepper T.P."/>
            <person name="Fischer K."/>
            <person name="Cook A.M."/>
        </authorList>
    </citation>
    <scope>NUCLEOTIDE SEQUENCE [LARGE SCALE GENOMIC DNA]</scope>
    <source>
        <strain evidence="9">DSM 14801 / SPH-1</strain>
    </source>
</reference>
<gene>
    <name evidence="8" type="ordered locus">Daci_1865</name>
</gene>
<comment type="subcellular location">
    <subcellularLocation>
        <location evidence="1">Membrane</location>
        <topology evidence="1">Multi-pass membrane protein</topology>
    </subcellularLocation>
</comment>
<dbReference type="InterPro" id="IPR050638">
    <property type="entry name" value="AA-Vitamin_Transporters"/>
</dbReference>
<feature type="transmembrane region" description="Helical" evidence="6">
    <location>
        <begin position="51"/>
        <end position="70"/>
    </location>
</feature>
<accession>A9BYG2</accession>
<keyword evidence="5 6" id="KW-0472">Membrane</keyword>
<feature type="transmembrane region" description="Helical" evidence="6">
    <location>
        <begin position="291"/>
        <end position="309"/>
    </location>
</feature>
<dbReference type="AlphaFoldDB" id="A9BYG2"/>
<evidence type="ECO:0000256" key="6">
    <source>
        <dbReference type="SAM" id="Phobius"/>
    </source>
</evidence>
<dbReference type="GO" id="GO:0016020">
    <property type="term" value="C:membrane"/>
    <property type="evidence" value="ECO:0007669"/>
    <property type="project" value="UniProtKB-SubCell"/>
</dbReference>
<keyword evidence="4 6" id="KW-1133">Transmembrane helix</keyword>
<keyword evidence="3 6" id="KW-0812">Transmembrane</keyword>
<feature type="transmembrane region" description="Helical" evidence="6">
    <location>
        <begin position="139"/>
        <end position="160"/>
    </location>
</feature>
<feature type="domain" description="EamA" evidence="7">
    <location>
        <begin position="170"/>
        <end position="308"/>
    </location>
</feature>
<feature type="transmembrane region" description="Helical" evidence="6">
    <location>
        <begin position="199"/>
        <end position="219"/>
    </location>
</feature>
<sequence>MNRYEHIVRAMNFQRFFGPHLRLVGMALLWGASWPAGRVVAQNMPPLAAASLRFLLAAAVLLPWLYWAGGMAGLRHWSAKRWLGMAAAGATGVFGYAAFFLMGLQHVPAGKAALVITLNPVLTLALAVWLFGERLNRTIALGMALAACGAVVVISHGQPLALLQGSVGAGELLILGCVVCWVTYTLIGRWLLTGVDALSATAVTSTMGAAMLLVASLVVEGPAGLQAAVLGNATAWGALAFLAFGATALAYAWYFDGVKALGAGAASGYITLVPVIGVALSALWLGESIDASIVLGGGMAVAGTALMNWGRRPAAAVHVVAKRTAVQS</sequence>
<dbReference type="STRING" id="398578.Daci_1865"/>
<evidence type="ECO:0000259" key="7">
    <source>
        <dbReference type="Pfam" id="PF00892"/>
    </source>
</evidence>
<evidence type="ECO:0000256" key="1">
    <source>
        <dbReference type="ARBA" id="ARBA00004141"/>
    </source>
</evidence>
<dbReference type="PANTHER" id="PTHR32322:SF2">
    <property type="entry name" value="EAMA DOMAIN-CONTAINING PROTEIN"/>
    <property type="match status" value="1"/>
</dbReference>
<feature type="transmembrane region" description="Helical" evidence="6">
    <location>
        <begin position="266"/>
        <end position="285"/>
    </location>
</feature>
<keyword evidence="9" id="KW-1185">Reference proteome</keyword>
<dbReference type="Proteomes" id="UP000000784">
    <property type="component" value="Chromosome"/>
</dbReference>
<comment type="similarity">
    <text evidence="2">Belongs to the EamA transporter family.</text>
</comment>
<protein>
    <recommendedName>
        <fullName evidence="7">EamA domain-containing protein</fullName>
    </recommendedName>
</protein>
<feature type="transmembrane region" description="Helical" evidence="6">
    <location>
        <begin position="234"/>
        <end position="254"/>
    </location>
</feature>
<evidence type="ECO:0000313" key="9">
    <source>
        <dbReference type="Proteomes" id="UP000000784"/>
    </source>
</evidence>
<evidence type="ECO:0000256" key="5">
    <source>
        <dbReference type="ARBA" id="ARBA00023136"/>
    </source>
</evidence>
<reference evidence="9" key="2">
    <citation type="submission" date="2007-11" db="EMBL/GenBank/DDBJ databases">
        <title>Complete sequence of Delftia acidovorans DSM 14801 / SPH-1.</title>
        <authorList>
            <person name="Copeland A."/>
            <person name="Lucas S."/>
            <person name="Lapidus A."/>
            <person name="Barry K."/>
            <person name="Glavina del Rio T."/>
            <person name="Dalin E."/>
            <person name="Tice H."/>
            <person name="Pitluck S."/>
            <person name="Lowry S."/>
            <person name="Clum A."/>
            <person name="Schmutz J."/>
            <person name="Larimer F."/>
            <person name="Land M."/>
            <person name="Hauser L."/>
            <person name="Kyrpides N."/>
            <person name="Kim E."/>
            <person name="Schleheck D."/>
            <person name="Richardson P."/>
        </authorList>
    </citation>
    <scope>NUCLEOTIDE SEQUENCE [LARGE SCALE GENOMIC DNA]</scope>
    <source>
        <strain evidence="9">DSM 14801 / SPH-1</strain>
    </source>
</reference>
<proteinExistence type="inferred from homology"/>
<dbReference type="PANTHER" id="PTHR32322">
    <property type="entry name" value="INNER MEMBRANE TRANSPORTER"/>
    <property type="match status" value="1"/>
</dbReference>
<feature type="domain" description="EamA" evidence="7">
    <location>
        <begin position="23"/>
        <end position="154"/>
    </location>
</feature>
<feature type="transmembrane region" description="Helical" evidence="6">
    <location>
        <begin position="113"/>
        <end position="132"/>
    </location>
</feature>
<name>A9BYG2_DELAS</name>
<feature type="transmembrane region" description="Helical" evidence="6">
    <location>
        <begin position="82"/>
        <end position="101"/>
    </location>
</feature>
<dbReference type="EMBL" id="CP000884">
    <property type="protein sequence ID" value="ABX34505.1"/>
    <property type="molecule type" value="Genomic_DNA"/>
</dbReference>
<dbReference type="Pfam" id="PF00892">
    <property type="entry name" value="EamA"/>
    <property type="match status" value="2"/>
</dbReference>
<evidence type="ECO:0000256" key="3">
    <source>
        <dbReference type="ARBA" id="ARBA00022692"/>
    </source>
</evidence>
<evidence type="ECO:0000256" key="2">
    <source>
        <dbReference type="ARBA" id="ARBA00007362"/>
    </source>
</evidence>
<dbReference type="SUPFAM" id="SSF103481">
    <property type="entry name" value="Multidrug resistance efflux transporter EmrE"/>
    <property type="match status" value="2"/>
</dbReference>
<dbReference type="InterPro" id="IPR037185">
    <property type="entry name" value="EmrE-like"/>
</dbReference>
<feature type="transmembrane region" description="Helical" evidence="6">
    <location>
        <begin position="172"/>
        <end position="192"/>
    </location>
</feature>
<dbReference type="InterPro" id="IPR000620">
    <property type="entry name" value="EamA_dom"/>
</dbReference>
<organism evidence="8 9">
    <name type="scientific">Delftia acidovorans (strain DSM 14801 / SPH-1)</name>
    <dbReference type="NCBI Taxonomy" id="398578"/>
    <lineage>
        <taxon>Bacteria</taxon>
        <taxon>Pseudomonadati</taxon>
        <taxon>Pseudomonadota</taxon>
        <taxon>Betaproteobacteria</taxon>
        <taxon>Burkholderiales</taxon>
        <taxon>Comamonadaceae</taxon>
        <taxon>Delftia</taxon>
    </lineage>
</organism>
<evidence type="ECO:0000313" key="8">
    <source>
        <dbReference type="EMBL" id="ABX34505.1"/>
    </source>
</evidence>
<dbReference type="Gene3D" id="1.10.3730.20">
    <property type="match status" value="1"/>
</dbReference>
<dbReference type="KEGG" id="dac:Daci_1865"/>
<dbReference type="HOGENOM" id="CLU_033863_4_2_4"/>
<evidence type="ECO:0000256" key="4">
    <source>
        <dbReference type="ARBA" id="ARBA00022989"/>
    </source>
</evidence>
<dbReference type="eggNOG" id="COG0697">
    <property type="taxonomic scope" value="Bacteria"/>
</dbReference>